<reference evidence="1" key="1">
    <citation type="submission" date="2021-03" db="EMBL/GenBank/DDBJ databases">
        <title>Draft genome sequence of rust myrtle Austropuccinia psidii MF-1, a brazilian biotype.</title>
        <authorList>
            <person name="Quecine M.C."/>
            <person name="Pachon D.M.R."/>
            <person name="Bonatelli M.L."/>
            <person name="Correr F.H."/>
            <person name="Franceschini L.M."/>
            <person name="Leite T.F."/>
            <person name="Margarido G.R.A."/>
            <person name="Almeida C.A."/>
            <person name="Ferrarezi J.A."/>
            <person name="Labate C.A."/>
        </authorList>
    </citation>
    <scope>NUCLEOTIDE SEQUENCE</scope>
    <source>
        <strain evidence="1">MF-1</strain>
    </source>
</reference>
<evidence type="ECO:0000313" key="1">
    <source>
        <dbReference type="EMBL" id="MBW0587779.1"/>
    </source>
</evidence>
<dbReference type="Proteomes" id="UP000765509">
    <property type="component" value="Unassembled WGS sequence"/>
</dbReference>
<comment type="caution">
    <text evidence="1">The sequence shown here is derived from an EMBL/GenBank/DDBJ whole genome shotgun (WGS) entry which is preliminary data.</text>
</comment>
<dbReference type="EMBL" id="AVOT02128280">
    <property type="protein sequence ID" value="MBW0587779.1"/>
    <property type="molecule type" value="Genomic_DNA"/>
</dbReference>
<organism evidence="1 2">
    <name type="scientific">Austropuccinia psidii MF-1</name>
    <dbReference type="NCBI Taxonomy" id="1389203"/>
    <lineage>
        <taxon>Eukaryota</taxon>
        <taxon>Fungi</taxon>
        <taxon>Dikarya</taxon>
        <taxon>Basidiomycota</taxon>
        <taxon>Pucciniomycotina</taxon>
        <taxon>Pucciniomycetes</taxon>
        <taxon>Pucciniales</taxon>
        <taxon>Sphaerophragmiaceae</taxon>
        <taxon>Austropuccinia</taxon>
    </lineage>
</organism>
<gene>
    <name evidence="1" type="ORF">O181_127494</name>
</gene>
<accession>A0A9Q3Q787</accession>
<evidence type="ECO:0000313" key="2">
    <source>
        <dbReference type="Proteomes" id="UP000765509"/>
    </source>
</evidence>
<keyword evidence="2" id="KW-1185">Reference proteome</keyword>
<dbReference type="AlphaFoldDB" id="A0A9Q3Q787"/>
<sequence>MTIQNFPIDPSLGSNPVAAISPFWNMLSNSNNSSPSPILPNISVASPAMPSWVQSKILTPPLPPTIEELKINFVYYFFLFNTEMNQLGANMHLFFGTTPPAYNTFRELTTSSWPLFDSLYFGTPT</sequence>
<name>A0A9Q3Q787_9BASI</name>
<protein>
    <submittedName>
        <fullName evidence="1">Uncharacterized protein</fullName>
    </submittedName>
</protein>
<proteinExistence type="predicted"/>